<feature type="region of interest" description="Disordered" evidence="2">
    <location>
        <begin position="277"/>
        <end position="314"/>
    </location>
</feature>
<proteinExistence type="inferred from homology"/>
<dbReference type="Proteomes" id="UP001230051">
    <property type="component" value="Unassembled WGS sequence"/>
</dbReference>
<feature type="compositionally biased region" description="Polar residues" evidence="2">
    <location>
        <begin position="277"/>
        <end position="287"/>
    </location>
</feature>
<dbReference type="EMBL" id="JAGXEW010000015">
    <property type="protein sequence ID" value="KAK1163471.1"/>
    <property type="molecule type" value="Genomic_DNA"/>
</dbReference>
<evidence type="ECO:0000256" key="1">
    <source>
        <dbReference type="ARBA" id="ARBA00038142"/>
    </source>
</evidence>
<dbReference type="AlphaFoldDB" id="A0AAD8G384"/>
<keyword evidence="5" id="KW-1185">Reference proteome</keyword>
<sequence>MSIKYICKEYRKVLETRLEEGHADIICRDASLGAIARNLLIEAGNELHGYLENVFEIITDSLQREPCLETGLEKLRKAFEILELASLNLYLSPWRQEFKIIKTYSGVYIHYLKPVLSDHNIVKLFQKMGYRKKDKNQLEIAILPSSDHLIKLACGFFTARSECDLLLEVLKGLKGFDASIQHLIPERLTMKSLDEGVENLKKKILALKKQEQRDPWTKEAAESAEPALDLYTDTKQNGGEYHQSRSTGIHTSSISVNITPLQNDCSGFNATSRSGIQSLEQTPTPGSSYPPGVHKTDRQASLNSAEHTPGKQHSILTEHSKSGAGVNAAEMTTRNTNVVMPSNSPGADRREAERATIGKERDCLERFEICTCVTKDFVYKCKPCRMLHSCICKVMDNCRDCNHEVIMFNYECENKHMVHDGLNASTEVCPRPGHNTQCIHDKDGRKVMHENVEEVQQHVKPLNWQKHSCISATTLYYFACMICFEVHSSSCQEYLNGKLCHELIPLNKCACSAALHSNSDVVCDIYDVCLYCHRAICKWSFYKNPLNCVCGQPYTNKTEKI</sequence>
<dbReference type="Gene3D" id="1.20.58.2190">
    <property type="match status" value="1"/>
</dbReference>
<reference evidence="4" key="1">
    <citation type="submission" date="2022-02" db="EMBL/GenBank/DDBJ databases">
        <title>Atlantic sturgeon de novo genome assembly.</title>
        <authorList>
            <person name="Stock M."/>
            <person name="Klopp C."/>
            <person name="Guiguen Y."/>
            <person name="Cabau C."/>
            <person name="Parinello H."/>
            <person name="Santidrian Yebra-Pimentel E."/>
            <person name="Kuhl H."/>
            <person name="Dirks R.P."/>
            <person name="Guessner J."/>
            <person name="Wuertz S."/>
            <person name="Du K."/>
            <person name="Schartl M."/>
        </authorList>
    </citation>
    <scope>NUCLEOTIDE SEQUENCE</scope>
    <source>
        <strain evidence="4">STURGEONOMICS-FGT-2020</strain>
        <tissue evidence="4">Whole blood</tissue>
    </source>
</reference>
<protein>
    <submittedName>
        <fullName evidence="4">Spermatogenesis-associated protein 2-like protein</fullName>
    </submittedName>
</protein>
<dbReference type="Pfam" id="PF21388">
    <property type="entry name" value="SPATA2_PUB-like"/>
    <property type="match status" value="1"/>
</dbReference>
<gene>
    <name evidence="4" type="primary">SPATA2L</name>
    <name evidence="4" type="ORF">AOXY_G16962</name>
</gene>
<evidence type="ECO:0000259" key="3">
    <source>
        <dbReference type="Pfam" id="PF21388"/>
    </source>
</evidence>
<name>A0AAD8G384_ACIOX</name>
<feature type="domain" description="Spermatogenesis-associated protein 2 PUB-like" evidence="3">
    <location>
        <begin position="8"/>
        <end position="187"/>
    </location>
</feature>
<accession>A0AAD8G384</accession>
<dbReference type="GO" id="GO:0005737">
    <property type="term" value="C:cytoplasm"/>
    <property type="evidence" value="ECO:0007669"/>
    <property type="project" value="TreeGrafter"/>
</dbReference>
<comment type="caution">
    <text evidence="4">The sequence shown here is derived from an EMBL/GenBank/DDBJ whole genome shotgun (WGS) entry which is preliminary data.</text>
</comment>
<organism evidence="4 5">
    <name type="scientific">Acipenser oxyrinchus oxyrinchus</name>
    <dbReference type="NCBI Taxonomy" id="40147"/>
    <lineage>
        <taxon>Eukaryota</taxon>
        <taxon>Metazoa</taxon>
        <taxon>Chordata</taxon>
        <taxon>Craniata</taxon>
        <taxon>Vertebrata</taxon>
        <taxon>Euteleostomi</taxon>
        <taxon>Actinopterygii</taxon>
        <taxon>Chondrostei</taxon>
        <taxon>Acipenseriformes</taxon>
        <taxon>Acipenseridae</taxon>
        <taxon>Acipenser</taxon>
    </lineage>
</organism>
<comment type="similarity">
    <text evidence="1">Belongs to the SPATA2 family.</text>
</comment>
<dbReference type="InterPro" id="IPR048839">
    <property type="entry name" value="SPATA2_PUB-like"/>
</dbReference>
<evidence type="ECO:0000313" key="5">
    <source>
        <dbReference type="Proteomes" id="UP001230051"/>
    </source>
</evidence>
<evidence type="ECO:0000256" key="2">
    <source>
        <dbReference type="SAM" id="MobiDB-lite"/>
    </source>
</evidence>
<dbReference type="PANTHER" id="PTHR15326">
    <property type="entry name" value="SPERMATOGENESIS-ASSOCIATED PROTEIN 2/TAMOZHENNIC"/>
    <property type="match status" value="1"/>
</dbReference>
<evidence type="ECO:0000313" key="4">
    <source>
        <dbReference type="EMBL" id="KAK1163471.1"/>
    </source>
</evidence>
<dbReference type="PANTHER" id="PTHR15326:SF7">
    <property type="entry name" value="SPERMATOGENESIS-ASSOCIATED PROTEIN 2-LIKE PROTEIN"/>
    <property type="match status" value="1"/>
</dbReference>